<dbReference type="GO" id="GO:0020037">
    <property type="term" value="F:heme binding"/>
    <property type="evidence" value="ECO:0007669"/>
    <property type="project" value="UniProtKB-UniRule"/>
</dbReference>
<dbReference type="GeneID" id="102708242"/>
<evidence type="ECO:0000256" key="2">
    <source>
        <dbReference type="ARBA" id="ARBA00006873"/>
    </source>
</evidence>
<keyword evidence="7 17" id="KW-0560">Oxidoreductase</keyword>
<evidence type="ECO:0000256" key="4">
    <source>
        <dbReference type="ARBA" id="ARBA00022617"/>
    </source>
</evidence>
<protein>
    <recommendedName>
        <fullName evidence="17">Peroxidase</fullName>
        <ecNumber evidence="17">1.11.1.7</ecNumber>
    </recommendedName>
</protein>
<dbReference type="InterPro" id="IPR002016">
    <property type="entry name" value="Haem_peroxidase"/>
</dbReference>
<dbReference type="Proteomes" id="UP000006038">
    <property type="component" value="Chromosome 5"/>
</dbReference>
<dbReference type="Gene3D" id="1.10.420.10">
    <property type="entry name" value="Peroxidase, domain 2"/>
    <property type="match status" value="1"/>
</dbReference>
<evidence type="ECO:0000256" key="7">
    <source>
        <dbReference type="ARBA" id="ARBA00023002"/>
    </source>
</evidence>
<feature type="binding site" evidence="14">
    <location>
        <position position="71"/>
    </location>
    <ligand>
        <name>Ca(2+)</name>
        <dbReference type="ChEBI" id="CHEBI:29108"/>
        <label>1</label>
    </ligand>
</feature>
<feature type="binding site" evidence="14">
    <location>
        <position position="66"/>
    </location>
    <ligand>
        <name>Ca(2+)</name>
        <dbReference type="ChEBI" id="CHEBI:29108"/>
        <label>1</label>
    </ligand>
</feature>
<feature type="binding site" evidence="14">
    <location>
        <position position="75"/>
    </location>
    <ligand>
        <name>Ca(2+)</name>
        <dbReference type="ChEBI" id="CHEBI:29108"/>
        <label>1</label>
    </ligand>
</feature>
<feature type="binding site" evidence="14">
    <location>
        <position position="73"/>
    </location>
    <ligand>
        <name>Ca(2+)</name>
        <dbReference type="ChEBI" id="CHEBI:29108"/>
        <label>1</label>
    </ligand>
</feature>
<dbReference type="InterPro" id="IPR033905">
    <property type="entry name" value="Secretory_peroxidase"/>
</dbReference>
<keyword evidence="4 17" id="KW-0349">Heme</keyword>
<accession>J3M3R0</accession>
<gene>
    <name evidence="19" type="primary">LOC102708242</name>
</gene>
<evidence type="ECO:0000256" key="15">
    <source>
        <dbReference type="PIRSR" id="PIRSR600823-4"/>
    </source>
</evidence>
<evidence type="ECO:0000256" key="5">
    <source>
        <dbReference type="ARBA" id="ARBA00022723"/>
    </source>
</evidence>
<dbReference type="GO" id="GO:0046872">
    <property type="term" value="F:metal ion binding"/>
    <property type="evidence" value="ECO:0007669"/>
    <property type="project" value="UniProtKB-UniRule"/>
</dbReference>
<dbReference type="FunFam" id="1.10.420.10:FF:000012">
    <property type="entry name" value="Peroxidase"/>
    <property type="match status" value="1"/>
</dbReference>
<keyword evidence="10" id="KW-0873">Pyrrolidone carboxylic acid</keyword>
<evidence type="ECO:0000256" key="13">
    <source>
        <dbReference type="PIRSR" id="PIRSR600823-2"/>
    </source>
</evidence>
<keyword evidence="8 14" id="KW-0408">Iron</keyword>
<dbReference type="Pfam" id="PF00141">
    <property type="entry name" value="peroxidase"/>
    <property type="match status" value="1"/>
</dbReference>
<dbReference type="InterPro" id="IPR000823">
    <property type="entry name" value="Peroxidase_pln"/>
</dbReference>
<keyword evidence="17" id="KW-0732">Signal</keyword>
<proteinExistence type="inferred from homology"/>
<feature type="binding site" evidence="14">
    <location>
        <position position="69"/>
    </location>
    <ligand>
        <name>Ca(2+)</name>
        <dbReference type="ChEBI" id="CHEBI:29108"/>
        <label>1</label>
    </ligand>
</feature>
<keyword evidence="3 17" id="KW-0575">Peroxidase</keyword>
<feature type="disulfide bond" evidence="16">
    <location>
        <begin position="34"/>
        <end position="114"/>
    </location>
</feature>
<dbReference type="GO" id="GO:0005576">
    <property type="term" value="C:extracellular region"/>
    <property type="evidence" value="ECO:0007669"/>
    <property type="project" value="UniProtKB-SubCell"/>
</dbReference>
<dbReference type="PRINTS" id="PR00461">
    <property type="entry name" value="PLPEROXIDASE"/>
</dbReference>
<dbReference type="InterPro" id="IPR019793">
    <property type="entry name" value="Peroxidases_heam-ligand_BS"/>
</dbReference>
<dbReference type="GO" id="GO:0042744">
    <property type="term" value="P:hydrogen peroxide catabolic process"/>
    <property type="evidence" value="ECO:0007669"/>
    <property type="project" value="UniProtKB-KW"/>
</dbReference>
<dbReference type="SUPFAM" id="SSF48113">
    <property type="entry name" value="Heme-dependent peroxidases"/>
    <property type="match status" value="1"/>
</dbReference>
<dbReference type="Gene3D" id="1.10.520.10">
    <property type="match status" value="1"/>
</dbReference>
<evidence type="ECO:0000256" key="17">
    <source>
        <dbReference type="RuleBase" id="RU362060"/>
    </source>
</evidence>
<evidence type="ECO:0000256" key="6">
    <source>
        <dbReference type="ARBA" id="ARBA00022837"/>
    </source>
</evidence>
<name>J3M3R0_ORYBR</name>
<feature type="site" description="Transition state stabilizer" evidence="15">
    <location>
        <position position="61"/>
    </location>
</feature>
<reference evidence="19" key="1">
    <citation type="journal article" date="2013" name="Nat. Commun.">
        <title>Whole-genome sequencing of Oryza brachyantha reveals mechanisms underlying Oryza genome evolution.</title>
        <authorList>
            <person name="Chen J."/>
            <person name="Huang Q."/>
            <person name="Gao D."/>
            <person name="Wang J."/>
            <person name="Lang Y."/>
            <person name="Liu T."/>
            <person name="Li B."/>
            <person name="Bai Z."/>
            <person name="Luis Goicoechea J."/>
            <person name="Liang C."/>
            <person name="Chen C."/>
            <person name="Zhang W."/>
            <person name="Sun S."/>
            <person name="Liao Y."/>
            <person name="Zhang X."/>
            <person name="Yang L."/>
            <person name="Song C."/>
            <person name="Wang M."/>
            <person name="Shi J."/>
            <person name="Liu G."/>
            <person name="Liu J."/>
            <person name="Zhou H."/>
            <person name="Zhou W."/>
            <person name="Yu Q."/>
            <person name="An N."/>
            <person name="Chen Y."/>
            <person name="Cai Q."/>
            <person name="Wang B."/>
            <person name="Liu B."/>
            <person name="Min J."/>
            <person name="Huang Y."/>
            <person name="Wu H."/>
            <person name="Li Z."/>
            <person name="Zhang Y."/>
            <person name="Yin Y."/>
            <person name="Song W."/>
            <person name="Jiang J."/>
            <person name="Jackson S.A."/>
            <person name="Wing R.A."/>
            <person name="Wang J."/>
            <person name="Chen M."/>
        </authorList>
    </citation>
    <scope>NUCLEOTIDE SEQUENCE [LARGE SCALE GENOMIC DNA]</scope>
    <source>
        <strain evidence="19">cv. IRGC 101232</strain>
    </source>
</reference>
<feature type="domain" description="Plant heme peroxidase family profile" evidence="18">
    <location>
        <begin position="24"/>
        <end position="343"/>
    </location>
</feature>
<comment type="similarity">
    <text evidence="17">Belongs to the peroxidase family. Classical plant (class III) peroxidase subfamily.</text>
</comment>
<evidence type="ECO:0000256" key="14">
    <source>
        <dbReference type="PIRSR" id="PIRSR600823-3"/>
    </source>
</evidence>
<feature type="chain" id="PRO_5005136738" description="Peroxidase" evidence="17">
    <location>
        <begin position="23"/>
        <end position="346"/>
    </location>
</feature>
<dbReference type="AlphaFoldDB" id="J3M3R0"/>
<feature type="active site" description="Proton acceptor" evidence="12">
    <location>
        <position position="65"/>
    </location>
</feature>
<dbReference type="EnsemblPlants" id="OB05G12340.1">
    <property type="protein sequence ID" value="OB05G12340.1"/>
    <property type="gene ID" value="OB05G12340"/>
</dbReference>
<comment type="similarity">
    <text evidence="2">Belongs to the peroxidase family. Ascorbate peroxidase subfamily.</text>
</comment>
<comment type="cofactor">
    <cofactor evidence="14 17">
        <name>heme b</name>
        <dbReference type="ChEBI" id="CHEBI:60344"/>
    </cofactor>
    <text evidence="14 17">Binds 1 heme b (iron(II)-protoporphyrin IX) group per subunit.</text>
</comment>
<reference evidence="19" key="2">
    <citation type="submission" date="2013-04" db="UniProtKB">
        <authorList>
            <consortium name="EnsemblPlants"/>
        </authorList>
    </citation>
    <scope>IDENTIFICATION</scope>
</reference>
<dbReference type="EC" id="1.11.1.7" evidence="17"/>
<dbReference type="GO" id="GO:0006979">
    <property type="term" value="P:response to oxidative stress"/>
    <property type="evidence" value="ECO:0007669"/>
    <property type="project" value="UniProtKB-UniRule"/>
</dbReference>
<dbReference type="PROSITE" id="PS00435">
    <property type="entry name" value="PEROXIDASE_1"/>
    <property type="match status" value="1"/>
</dbReference>
<feature type="signal peptide" evidence="17">
    <location>
        <begin position="1"/>
        <end position="22"/>
    </location>
</feature>
<dbReference type="OMA" id="LEERCPN"/>
<keyword evidence="17" id="KW-0964">Secreted</keyword>
<evidence type="ECO:0000256" key="11">
    <source>
        <dbReference type="ARBA" id="ARBA00023324"/>
    </source>
</evidence>
<evidence type="ECO:0000256" key="16">
    <source>
        <dbReference type="PIRSR" id="PIRSR600823-5"/>
    </source>
</evidence>
<dbReference type="HOGENOM" id="CLU_010543_0_1_1"/>
<evidence type="ECO:0000256" key="10">
    <source>
        <dbReference type="ARBA" id="ARBA00023283"/>
    </source>
</evidence>
<feature type="disulfide bond" evidence="16">
    <location>
        <begin position="120"/>
        <end position="339"/>
    </location>
</feature>
<dbReference type="KEGG" id="obr:102708242"/>
<feature type="binding site" evidence="13">
    <location>
        <position position="164"/>
    </location>
    <ligand>
        <name>substrate</name>
    </ligand>
</feature>
<keyword evidence="20" id="KW-1185">Reference proteome</keyword>
<feature type="disulfide bond" evidence="16">
    <location>
        <begin position="67"/>
        <end position="72"/>
    </location>
</feature>
<evidence type="ECO:0000256" key="9">
    <source>
        <dbReference type="ARBA" id="ARBA00023157"/>
    </source>
</evidence>
<dbReference type="GO" id="GO:0140825">
    <property type="term" value="F:lactoperoxidase activity"/>
    <property type="evidence" value="ECO:0007669"/>
    <property type="project" value="UniProtKB-EC"/>
</dbReference>
<dbReference type="eggNOG" id="ENOG502QPX7">
    <property type="taxonomic scope" value="Eukaryota"/>
</dbReference>
<dbReference type="InterPro" id="IPR019794">
    <property type="entry name" value="Peroxidases_AS"/>
</dbReference>
<organism evidence="19">
    <name type="scientific">Oryza brachyantha</name>
    <name type="common">malo sina</name>
    <dbReference type="NCBI Taxonomy" id="4533"/>
    <lineage>
        <taxon>Eukaryota</taxon>
        <taxon>Viridiplantae</taxon>
        <taxon>Streptophyta</taxon>
        <taxon>Embryophyta</taxon>
        <taxon>Tracheophyta</taxon>
        <taxon>Spermatophyta</taxon>
        <taxon>Magnoliopsida</taxon>
        <taxon>Liliopsida</taxon>
        <taxon>Poales</taxon>
        <taxon>Poaceae</taxon>
        <taxon>BOP clade</taxon>
        <taxon>Oryzoideae</taxon>
        <taxon>Oryzeae</taxon>
        <taxon>Oryzinae</taxon>
        <taxon>Oryza</taxon>
    </lineage>
</organism>
<keyword evidence="6 14" id="KW-0106">Calcium</keyword>
<evidence type="ECO:0000256" key="1">
    <source>
        <dbReference type="ARBA" id="ARBA00000189"/>
    </source>
</evidence>
<comment type="function">
    <text evidence="17">Removal of H(2)O(2), oxidation of toxic reductants, biosynthesis and degradation of lignin, suberization, auxin catabolism, response to environmental stresses such as wounding, pathogen attack and oxidative stress.</text>
</comment>
<dbReference type="PANTHER" id="PTHR31235">
    <property type="entry name" value="PEROXIDASE 25-RELATED"/>
    <property type="match status" value="1"/>
</dbReference>
<keyword evidence="5 14" id="KW-0479">Metal-binding</keyword>
<feature type="binding site" evidence="14">
    <location>
        <position position="271"/>
    </location>
    <ligand>
        <name>Ca(2+)</name>
        <dbReference type="ChEBI" id="CHEBI:29108"/>
        <label>2</label>
    </ligand>
</feature>
<dbReference type="PROSITE" id="PS00436">
    <property type="entry name" value="PEROXIDASE_2"/>
    <property type="match status" value="1"/>
</dbReference>
<dbReference type="OrthoDB" id="686655at2759"/>
<keyword evidence="11 17" id="KW-0376">Hydrogen peroxide</keyword>
<evidence type="ECO:0000259" key="18">
    <source>
        <dbReference type="PROSITE" id="PS50873"/>
    </source>
</evidence>
<keyword evidence="9 16" id="KW-1015">Disulfide bond</keyword>
<dbReference type="PRINTS" id="PR00458">
    <property type="entry name" value="PEROXIDASE"/>
</dbReference>
<evidence type="ECO:0000256" key="8">
    <source>
        <dbReference type="ARBA" id="ARBA00023004"/>
    </source>
</evidence>
<feature type="binding site" description="axial binding residue" evidence="14">
    <location>
        <position position="194"/>
    </location>
    <ligand>
        <name>heme b</name>
        <dbReference type="ChEBI" id="CHEBI:60344"/>
    </ligand>
    <ligandPart>
        <name>Fe</name>
        <dbReference type="ChEBI" id="CHEBI:18248"/>
    </ligandPart>
</feature>
<feature type="binding site" evidence="14">
    <location>
        <position position="88"/>
    </location>
    <ligand>
        <name>Ca(2+)</name>
        <dbReference type="ChEBI" id="CHEBI:29108"/>
        <label>1</label>
    </ligand>
</feature>
<comment type="subcellular location">
    <subcellularLocation>
        <location evidence="17">Secreted</location>
    </subcellularLocation>
</comment>
<dbReference type="InterPro" id="IPR010255">
    <property type="entry name" value="Haem_peroxidase_sf"/>
</dbReference>
<dbReference type="PROSITE" id="PS50873">
    <property type="entry name" value="PEROXIDASE_4"/>
    <property type="match status" value="1"/>
</dbReference>
<evidence type="ECO:0000256" key="12">
    <source>
        <dbReference type="PIRSR" id="PIRSR600823-1"/>
    </source>
</evidence>
<comment type="catalytic activity">
    <reaction evidence="1 17">
        <text>2 a phenolic donor + H2O2 = 2 a phenolic radical donor + 2 H2O</text>
        <dbReference type="Rhea" id="RHEA:56136"/>
        <dbReference type="ChEBI" id="CHEBI:15377"/>
        <dbReference type="ChEBI" id="CHEBI:16240"/>
        <dbReference type="ChEBI" id="CHEBI:139520"/>
        <dbReference type="ChEBI" id="CHEBI:139521"/>
        <dbReference type="EC" id="1.11.1.7"/>
    </reaction>
</comment>
<dbReference type="CDD" id="cd00693">
    <property type="entry name" value="secretory_peroxidase"/>
    <property type="match status" value="1"/>
</dbReference>
<dbReference type="STRING" id="4533.J3M3R0"/>
<sequence length="346" mass="37157">MTTKLVCLLVVVVFAAAATVGAGELKVGYYEKTCKDVEKVVNSIVVDSVKGNRGKGAGLVRLLFHDCFVRGCDASVLLEKSEVNRRPEKDSGANIGIRGMDVIDAIKAALEERCPNTVSCADIIAYAARDAARYLSRGGVDFAVPAGRLAGVVSRSRDADTYLPDAASNLTDLVRNFRRKNFTVEELVILSGAHSIGVTHCTSFSGRLTAPASQINPGYRSLLVSKCGGVSPTPSSNPTVVNNVRDEDAAAVARSLPAFVPRLRKAKDYMDNSYYHNNLAKAVTFHADWALLTGKEARGHVVEYAKNGTLWNLDFADALVKLSKLPMPAGSKGEIRAKCSAVNYHH</sequence>
<evidence type="ECO:0000313" key="19">
    <source>
        <dbReference type="EnsemblPlants" id="OB05G12340.1"/>
    </source>
</evidence>
<dbReference type="Gramene" id="OB05G12340.1">
    <property type="protein sequence ID" value="OB05G12340.1"/>
    <property type="gene ID" value="OB05G12340"/>
</dbReference>
<evidence type="ECO:0000256" key="3">
    <source>
        <dbReference type="ARBA" id="ARBA00022559"/>
    </source>
</evidence>
<comment type="cofactor">
    <cofactor evidence="14 17">
        <name>Ca(2+)</name>
        <dbReference type="ChEBI" id="CHEBI:29108"/>
    </cofactor>
    <text evidence="14 17">Binds 2 calcium ions per subunit.</text>
</comment>
<evidence type="ECO:0000313" key="20">
    <source>
        <dbReference type="Proteomes" id="UP000006038"/>
    </source>
</evidence>